<dbReference type="AlphaFoldDB" id="A0A7R6PJV0"/>
<feature type="transmembrane region" description="Helical" evidence="1">
    <location>
        <begin position="70"/>
        <end position="89"/>
    </location>
</feature>
<dbReference type="KEGG" id="ajp:AMJAP_0224"/>
<feature type="transmembrane region" description="Helical" evidence="1">
    <location>
        <begin position="152"/>
        <end position="171"/>
    </location>
</feature>
<dbReference type="Proteomes" id="UP000595663">
    <property type="component" value="Chromosome"/>
</dbReference>
<evidence type="ECO:0000313" key="4">
    <source>
        <dbReference type="Proteomes" id="UP000595663"/>
    </source>
</evidence>
<dbReference type="EMBL" id="AP014545">
    <property type="protein sequence ID" value="BBB24823.1"/>
    <property type="molecule type" value="Genomic_DNA"/>
</dbReference>
<feature type="transmembrane region" description="Helical" evidence="1">
    <location>
        <begin position="95"/>
        <end position="115"/>
    </location>
</feature>
<name>A0A7R6PJV0_9GAMM</name>
<proteinExistence type="predicted"/>
<accession>A0A7R6PJV0</accession>
<dbReference type="PANTHER" id="PTHR22911:SF76">
    <property type="entry name" value="EAMA DOMAIN-CONTAINING PROTEIN"/>
    <property type="match status" value="1"/>
</dbReference>
<organism evidence="3 4">
    <name type="scientific">Amphritea japonica ATCC BAA-1530</name>
    <dbReference type="NCBI Taxonomy" id="1278309"/>
    <lineage>
        <taxon>Bacteria</taxon>
        <taxon>Pseudomonadati</taxon>
        <taxon>Pseudomonadota</taxon>
        <taxon>Gammaproteobacteria</taxon>
        <taxon>Oceanospirillales</taxon>
        <taxon>Oceanospirillaceae</taxon>
        <taxon>Amphritea</taxon>
    </lineage>
</organism>
<dbReference type="GO" id="GO:0016020">
    <property type="term" value="C:membrane"/>
    <property type="evidence" value="ECO:0007669"/>
    <property type="project" value="InterPro"/>
</dbReference>
<dbReference type="RefSeq" id="WP_040404178.1">
    <property type="nucleotide sequence ID" value="NZ_AP014545.1"/>
</dbReference>
<evidence type="ECO:0000256" key="1">
    <source>
        <dbReference type="SAM" id="Phobius"/>
    </source>
</evidence>
<dbReference type="Pfam" id="PF00892">
    <property type="entry name" value="EamA"/>
    <property type="match status" value="2"/>
</dbReference>
<protein>
    <recommendedName>
        <fullName evidence="2">EamA domain-containing protein</fullName>
    </recommendedName>
</protein>
<sequence>MLTTTLRATLIGSVSIFLWGTLALLTRLTEGRIPPFQLMAMTFALAFLLMNLNWWRQGHLGLKHLRQPKLAWVLGVGGYFGYHFCYFLAMTKAPVVSVSLLAYMWPLLIVLLAGLLPGETLLKRHVIGAIVALYGCWLLIGQGSDGFNPQYLNGYLLALTCAFIWSGYSVLSRLVKQVSTDAAGWFCGATALLALLCHWLWETTVWPASGAQWFGIIGLGIGPVGIAFFTWDYGVKHGNLQLLGVLAYSAPLISALLLVITGLAEADLTLVAACLAITMGSIIAGYSKANKTKKEHSVSVNSVSQ</sequence>
<feature type="transmembrane region" description="Helical" evidence="1">
    <location>
        <begin position="183"/>
        <end position="201"/>
    </location>
</feature>
<feature type="transmembrane region" description="Helical" evidence="1">
    <location>
        <begin position="213"/>
        <end position="231"/>
    </location>
</feature>
<keyword evidence="1" id="KW-1133">Transmembrane helix</keyword>
<keyword evidence="1" id="KW-0472">Membrane</keyword>
<feature type="transmembrane region" description="Helical" evidence="1">
    <location>
        <begin position="122"/>
        <end position="140"/>
    </location>
</feature>
<feature type="transmembrane region" description="Helical" evidence="1">
    <location>
        <begin position="270"/>
        <end position="287"/>
    </location>
</feature>
<feature type="transmembrane region" description="Helical" evidence="1">
    <location>
        <begin position="33"/>
        <end position="50"/>
    </location>
</feature>
<evidence type="ECO:0000313" key="3">
    <source>
        <dbReference type="EMBL" id="BBB24823.1"/>
    </source>
</evidence>
<dbReference type="SUPFAM" id="SSF103481">
    <property type="entry name" value="Multidrug resistance efflux transporter EmrE"/>
    <property type="match status" value="2"/>
</dbReference>
<evidence type="ECO:0000259" key="2">
    <source>
        <dbReference type="Pfam" id="PF00892"/>
    </source>
</evidence>
<reference evidence="3 4" key="1">
    <citation type="journal article" date="2008" name="Int. J. Syst. Evol. Microbiol.">
        <title>Amphritea japonica sp. nov. and Amphritea balenae sp. nov., isolated from the sediment adjacent to sperm whale carcasses off Kagoshima, Japan.</title>
        <authorList>
            <person name="Miyazaki M."/>
            <person name="Nogi Y."/>
            <person name="Fujiwara Y."/>
            <person name="Kawato M."/>
            <person name="Nagahama T."/>
            <person name="Kubokawa K."/>
            <person name="Horikoshi K."/>
        </authorList>
    </citation>
    <scope>NUCLEOTIDE SEQUENCE [LARGE SCALE GENOMIC DNA]</scope>
    <source>
        <strain evidence="3 4">ATCC BAA-1530</strain>
    </source>
</reference>
<feature type="domain" description="EamA" evidence="2">
    <location>
        <begin position="153"/>
        <end position="283"/>
    </location>
</feature>
<dbReference type="PANTHER" id="PTHR22911">
    <property type="entry name" value="ACYL-MALONYL CONDENSING ENZYME-RELATED"/>
    <property type="match status" value="1"/>
</dbReference>
<dbReference type="InterPro" id="IPR000620">
    <property type="entry name" value="EamA_dom"/>
</dbReference>
<feature type="transmembrane region" description="Helical" evidence="1">
    <location>
        <begin position="243"/>
        <end position="264"/>
    </location>
</feature>
<feature type="domain" description="EamA" evidence="2">
    <location>
        <begin position="10"/>
        <end position="140"/>
    </location>
</feature>
<dbReference type="InterPro" id="IPR037185">
    <property type="entry name" value="EmrE-like"/>
</dbReference>
<keyword evidence="1" id="KW-0812">Transmembrane</keyword>
<gene>
    <name evidence="3" type="ORF">AMJAP_0224</name>
</gene>
<keyword evidence="4" id="KW-1185">Reference proteome</keyword>
<dbReference type="OrthoDB" id="7065924at2"/>